<dbReference type="GO" id="GO:0050778">
    <property type="term" value="P:positive regulation of immune response"/>
    <property type="evidence" value="ECO:0007669"/>
    <property type="project" value="TreeGrafter"/>
</dbReference>
<dbReference type="SUPFAM" id="SSF47266">
    <property type="entry name" value="4-helical cytokines"/>
    <property type="match status" value="1"/>
</dbReference>
<accession>A0A3B3T1Z7</accession>
<feature type="chain" id="PRO_5017322827" description="Interleukin" evidence="8">
    <location>
        <begin position="19"/>
        <end position="186"/>
    </location>
</feature>
<evidence type="ECO:0000256" key="4">
    <source>
        <dbReference type="ARBA" id="ARBA00022525"/>
    </source>
</evidence>
<feature type="signal peptide" evidence="8">
    <location>
        <begin position="1"/>
        <end position="18"/>
    </location>
</feature>
<keyword evidence="10" id="KW-1185">Reference proteome</keyword>
<comment type="similarity">
    <text evidence="2 7">Belongs to the IL-15/IL-21 family.</text>
</comment>
<evidence type="ECO:0000256" key="5">
    <source>
        <dbReference type="ARBA" id="ARBA00022729"/>
    </source>
</evidence>
<dbReference type="GO" id="GO:0042119">
    <property type="term" value="P:neutrophil activation"/>
    <property type="evidence" value="ECO:0007669"/>
    <property type="project" value="TreeGrafter"/>
</dbReference>
<comment type="subcellular location">
    <subcellularLocation>
        <location evidence="1">Secreted</location>
    </subcellularLocation>
</comment>
<evidence type="ECO:0000256" key="2">
    <source>
        <dbReference type="ARBA" id="ARBA00006050"/>
    </source>
</evidence>
<dbReference type="OrthoDB" id="8905762at2759"/>
<evidence type="ECO:0000256" key="3">
    <source>
        <dbReference type="ARBA" id="ARBA00022514"/>
    </source>
</evidence>
<dbReference type="GO" id="GO:0006955">
    <property type="term" value="P:immune response"/>
    <property type="evidence" value="ECO:0007669"/>
    <property type="project" value="InterPro"/>
</dbReference>
<evidence type="ECO:0000256" key="6">
    <source>
        <dbReference type="ARBA" id="ARBA00023157"/>
    </source>
</evidence>
<dbReference type="PANTHER" id="PTHR14356:SF3">
    <property type="entry name" value="INTERLEUKIN-15"/>
    <property type="match status" value="1"/>
</dbReference>
<sequence>MSALLLTLSVMYIRLCFQPKDYRIRRSLRRACIFWCSHNCPDCPLNSEVWIAFFALSCLSTSLPVGATSNIQEQEVLELQCWIKNYTERLRGCNTMLYTPHIDKEELKSCREMIMQCFLLEIEVMMFETEVPDTDQNIESRKNYTLLRQLPQSRCKLCELHDMTNSTVFLETFQDFLKMIVNQIHS</sequence>
<dbReference type="KEGG" id="pki:111837313"/>
<dbReference type="GO" id="GO:0005125">
    <property type="term" value="F:cytokine activity"/>
    <property type="evidence" value="ECO:0007669"/>
    <property type="project" value="UniProtKB-KW"/>
</dbReference>
<dbReference type="RefSeq" id="XP_023655019.1">
    <property type="nucleotide sequence ID" value="XM_023799251.2"/>
</dbReference>
<organism evidence="9 10">
    <name type="scientific">Paramormyrops kingsleyae</name>
    <dbReference type="NCBI Taxonomy" id="1676925"/>
    <lineage>
        <taxon>Eukaryota</taxon>
        <taxon>Metazoa</taxon>
        <taxon>Chordata</taxon>
        <taxon>Craniata</taxon>
        <taxon>Vertebrata</taxon>
        <taxon>Euteleostomi</taxon>
        <taxon>Actinopterygii</taxon>
        <taxon>Neopterygii</taxon>
        <taxon>Teleostei</taxon>
        <taxon>Osteoglossocephala</taxon>
        <taxon>Osteoglossomorpha</taxon>
        <taxon>Osteoglossiformes</taxon>
        <taxon>Mormyridae</taxon>
        <taxon>Paramormyrops</taxon>
    </lineage>
</organism>
<dbReference type="Gene3D" id="1.20.1250.70">
    <property type="entry name" value="Interleukin-15/Interleukin-21"/>
    <property type="match status" value="1"/>
</dbReference>
<proteinExistence type="inferred from homology"/>
<dbReference type="GeneID" id="111837313"/>
<keyword evidence="4" id="KW-0964">Secreted</keyword>
<protein>
    <recommendedName>
        <fullName evidence="7">Interleukin</fullName>
    </recommendedName>
</protein>
<reference evidence="9" key="2">
    <citation type="submission" date="2025-09" db="UniProtKB">
        <authorList>
            <consortium name="Ensembl"/>
        </authorList>
    </citation>
    <scope>IDENTIFICATION</scope>
</reference>
<dbReference type="GO" id="GO:0001819">
    <property type="term" value="P:positive regulation of cytokine production"/>
    <property type="evidence" value="ECO:0007669"/>
    <property type="project" value="TreeGrafter"/>
</dbReference>
<dbReference type="GO" id="GO:0005126">
    <property type="term" value="F:cytokine receptor binding"/>
    <property type="evidence" value="ECO:0007669"/>
    <property type="project" value="InterPro"/>
</dbReference>
<dbReference type="Pfam" id="PF02372">
    <property type="entry name" value="IL15"/>
    <property type="match status" value="1"/>
</dbReference>
<evidence type="ECO:0000313" key="9">
    <source>
        <dbReference type="Ensembl" id="ENSPKIP00000036889.1"/>
    </source>
</evidence>
<evidence type="ECO:0000256" key="8">
    <source>
        <dbReference type="SAM" id="SignalP"/>
    </source>
</evidence>
<dbReference type="Proteomes" id="UP000261540">
    <property type="component" value="Unplaced"/>
</dbReference>
<keyword evidence="6" id="KW-1015">Disulfide bond</keyword>
<dbReference type="Ensembl" id="ENSPKIT00000017843.1">
    <property type="protein sequence ID" value="ENSPKIP00000036889.1"/>
    <property type="gene ID" value="ENSPKIG00000015299.1"/>
</dbReference>
<evidence type="ECO:0000313" key="10">
    <source>
        <dbReference type="Proteomes" id="UP000261540"/>
    </source>
</evidence>
<dbReference type="InterPro" id="IPR003443">
    <property type="entry name" value="IL-15/IL-21_fam"/>
</dbReference>
<dbReference type="GO" id="GO:0005615">
    <property type="term" value="C:extracellular space"/>
    <property type="evidence" value="ECO:0007669"/>
    <property type="project" value="UniProtKB-KW"/>
</dbReference>
<evidence type="ECO:0000256" key="7">
    <source>
        <dbReference type="RuleBase" id="RU003453"/>
    </source>
</evidence>
<keyword evidence="3 7" id="KW-0202">Cytokine</keyword>
<dbReference type="InterPro" id="IPR009079">
    <property type="entry name" value="4_helix_cytokine-like_core"/>
</dbReference>
<dbReference type="GeneTree" id="ENSGT00940000178396"/>
<evidence type="ECO:0000256" key="1">
    <source>
        <dbReference type="ARBA" id="ARBA00004613"/>
    </source>
</evidence>
<dbReference type="CTD" id="3600"/>
<dbReference type="PANTHER" id="PTHR14356">
    <property type="entry name" value="INTERLEUKIN-15-RELATED"/>
    <property type="match status" value="1"/>
</dbReference>
<dbReference type="AlphaFoldDB" id="A0A3B3T1Z7"/>
<dbReference type="STRING" id="1676925.ENSPKIP00000036889"/>
<reference evidence="9" key="1">
    <citation type="submission" date="2025-08" db="UniProtKB">
        <authorList>
            <consortium name="Ensembl"/>
        </authorList>
    </citation>
    <scope>IDENTIFICATION</scope>
</reference>
<name>A0A3B3T1Z7_9TELE</name>
<keyword evidence="5 8" id="KW-0732">Signal</keyword>
<dbReference type="GO" id="GO:0042102">
    <property type="term" value="P:positive regulation of T cell proliferation"/>
    <property type="evidence" value="ECO:0007669"/>
    <property type="project" value="TreeGrafter"/>
</dbReference>